<dbReference type="Gene3D" id="2.40.10.500">
    <property type="match status" value="1"/>
</dbReference>
<dbReference type="Gene3D" id="2.60.40.10">
    <property type="entry name" value="Immunoglobulins"/>
    <property type="match status" value="4"/>
</dbReference>
<feature type="domain" description="PKD" evidence="4">
    <location>
        <begin position="1268"/>
        <end position="1334"/>
    </location>
</feature>
<dbReference type="STRING" id="937775.Metlim_2051"/>
<dbReference type="InterPro" id="IPR035986">
    <property type="entry name" value="PKD_dom_sf"/>
</dbReference>
<dbReference type="PROSITE" id="PS00018">
    <property type="entry name" value="EF_HAND_1"/>
    <property type="match status" value="1"/>
</dbReference>
<dbReference type="InterPro" id="IPR036439">
    <property type="entry name" value="Dockerin_dom_sf"/>
</dbReference>
<dbReference type="GO" id="GO:0000272">
    <property type="term" value="P:polysaccharide catabolic process"/>
    <property type="evidence" value="ECO:0007669"/>
    <property type="project" value="InterPro"/>
</dbReference>
<feature type="domain" description="PKD" evidence="4">
    <location>
        <begin position="533"/>
        <end position="603"/>
    </location>
</feature>
<keyword evidence="3" id="KW-0325">Glycoprotein</keyword>
<dbReference type="GO" id="GO:0008234">
    <property type="term" value="F:cysteine-type peptidase activity"/>
    <property type="evidence" value="ECO:0007669"/>
    <property type="project" value="InterPro"/>
</dbReference>
<dbReference type="InterPro" id="IPR000169">
    <property type="entry name" value="Pept_cys_AS"/>
</dbReference>
<dbReference type="InterPro" id="IPR008965">
    <property type="entry name" value="CBM2/CBM3_carb-bd_dom_sf"/>
</dbReference>
<dbReference type="InterPro" id="IPR000668">
    <property type="entry name" value="Peptidase_C1A_C"/>
</dbReference>
<dbReference type="InterPro" id="IPR025660">
    <property type="entry name" value="Pept_his_AS"/>
</dbReference>
<evidence type="ECO:0000256" key="2">
    <source>
        <dbReference type="ARBA" id="ARBA00022737"/>
    </source>
</evidence>
<dbReference type="SMART" id="SM00089">
    <property type="entry name" value="PKD"/>
    <property type="match status" value="4"/>
</dbReference>
<reference evidence="5 6" key="1">
    <citation type="submission" date="2011-10" db="EMBL/GenBank/DDBJ databases">
        <title>The Improved High-Quality Draft genome of Methanoplanus limicola DSM 2279.</title>
        <authorList>
            <consortium name="US DOE Joint Genome Institute (JGI-PGF)"/>
            <person name="Lucas S."/>
            <person name="Copeland A."/>
            <person name="Lapidus A."/>
            <person name="Glavina del Rio T."/>
            <person name="Dalin E."/>
            <person name="Tice H."/>
            <person name="Bruce D."/>
            <person name="Goodwin L."/>
            <person name="Pitluck S."/>
            <person name="Peters L."/>
            <person name="Mikhailova N."/>
            <person name="Lu M."/>
            <person name="Kyrpides N."/>
            <person name="Mavromatis K."/>
            <person name="Ivanova N."/>
            <person name="Markowitz V."/>
            <person name="Cheng J.-F."/>
            <person name="Hugenholtz P."/>
            <person name="Woyke T."/>
            <person name="Wu D."/>
            <person name="Wirth R."/>
            <person name="Brambilla E.-M."/>
            <person name="Klenk H.-P."/>
            <person name="Eisen J.A."/>
        </authorList>
    </citation>
    <scope>NUCLEOTIDE SEQUENCE [LARGE SCALE GENOMIC DNA]</scope>
    <source>
        <strain evidence="5 6">DSM 2279</strain>
    </source>
</reference>
<dbReference type="PROSITE" id="PS00639">
    <property type="entry name" value="THIOL_PROTEASE_HIS"/>
    <property type="match status" value="1"/>
</dbReference>
<dbReference type="EMBL" id="CM001436">
    <property type="protein sequence ID" value="EHQ36136.1"/>
    <property type="molecule type" value="Genomic_DNA"/>
</dbReference>
<evidence type="ECO:0000313" key="6">
    <source>
        <dbReference type="Proteomes" id="UP000005741"/>
    </source>
</evidence>
<accession>H1Z044</accession>
<dbReference type="SUPFAM" id="SSF63446">
    <property type="entry name" value="Type I dockerin domain"/>
    <property type="match status" value="1"/>
</dbReference>
<dbReference type="Pfam" id="PF17170">
    <property type="entry name" value="DUF5128"/>
    <property type="match status" value="2"/>
</dbReference>
<proteinExistence type="predicted"/>
<dbReference type="InterPro" id="IPR038765">
    <property type="entry name" value="Papain-like_cys_pep_sf"/>
</dbReference>
<dbReference type="PATRIC" id="fig|937775.9.peg.2306"/>
<evidence type="ECO:0000313" key="5">
    <source>
        <dbReference type="EMBL" id="EHQ36136.1"/>
    </source>
</evidence>
<dbReference type="InterPro" id="IPR018247">
    <property type="entry name" value="EF_Hand_1_Ca_BS"/>
</dbReference>
<dbReference type="RefSeq" id="WP_004078389.1">
    <property type="nucleotide sequence ID" value="NZ_CM001436.1"/>
</dbReference>
<dbReference type="Pfam" id="PF01436">
    <property type="entry name" value="NHL"/>
    <property type="match status" value="1"/>
</dbReference>
<dbReference type="PROSITE" id="PS50093">
    <property type="entry name" value="PKD"/>
    <property type="match status" value="4"/>
</dbReference>
<dbReference type="Gene3D" id="1.10.1330.10">
    <property type="entry name" value="Dockerin domain"/>
    <property type="match status" value="1"/>
</dbReference>
<dbReference type="SUPFAM" id="SSF101898">
    <property type="entry name" value="NHL repeat"/>
    <property type="match status" value="1"/>
</dbReference>
<dbReference type="Pfam" id="PF00112">
    <property type="entry name" value="Peptidase_C1"/>
    <property type="match status" value="1"/>
</dbReference>
<name>H1Z044_9EURY</name>
<dbReference type="InterPro" id="IPR001258">
    <property type="entry name" value="NHL_repeat"/>
</dbReference>
<dbReference type="InterPro" id="IPR013783">
    <property type="entry name" value="Ig-like_fold"/>
</dbReference>
<dbReference type="GO" id="GO:0005576">
    <property type="term" value="C:extracellular region"/>
    <property type="evidence" value="ECO:0007669"/>
    <property type="project" value="TreeGrafter"/>
</dbReference>
<dbReference type="InParanoid" id="H1Z044"/>
<dbReference type="GO" id="GO:0006508">
    <property type="term" value="P:proteolysis"/>
    <property type="evidence" value="ECO:0007669"/>
    <property type="project" value="InterPro"/>
</dbReference>
<evidence type="ECO:0000259" key="4">
    <source>
        <dbReference type="PROSITE" id="PS50093"/>
    </source>
</evidence>
<dbReference type="PROSITE" id="PS00139">
    <property type="entry name" value="THIOL_PROTEASE_CYS"/>
    <property type="match status" value="1"/>
</dbReference>
<dbReference type="HOGENOM" id="CLU_237670_0_0_2"/>
<dbReference type="InterPro" id="IPR011042">
    <property type="entry name" value="6-blade_b-propeller_TolB-like"/>
</dbReference>
<sequence length="1907" mass="206515">MFKTITACFATLVLLLILISPAGALEAGGTDYDQDIFTAETSEYAGAAPLNPEFTEWLNNQEDSVSYCSADSCYFPDEFGTEYGYSLGEIPSPAVVSGKKPDNPVISAEDKAITPDETLPSSYDLREYGEVTGVKNQGECGSCWAFATYGSLESYFLVSESETYDFSENNMKNKNGFAALCCAGGNAYKSTAYLTRWEVPDSVSWYTGPVSETDDSYAYACDSSPESPAVQKHVQDVFYLYDQPADDNSLAKTMIKNYGALHGHIYWNYTTAINMLTPAPSFYYNSSEGMKSDGGHAITLLGWDDTYSRTNFNVQPPGDGAFIAKNSWGTEWGNDGGYFMISYYDQRIRDGMVLFTAEETDNYENLYDHSPFGYIGSYGAGSTTFKFSNVYTAGGDETIEAVGFYTNEAGAEYTINIYKYPDFGPVNTKAGSLSTKTGTAALAGYYTVNLTAPVDIQTGDKFSVVIEITNPEYNYPAAIEYNVANYLTQATSAKGQSYYYNGVSWLDLYDWNPSVSPDFCIKAYTEDNTVIKPAANFTAVPLSGKAPLTVRFNDTSANAPTAWSWNFGDGNSSMEQNPVYTYPDTGVYNVSLTVTNAGGSDINEKTGYITVTDVETGTKYEYSSVIGERGTGEGQFMLPTGVAADSGDNIYVVDLFNNRVQKFNPDRTFAAMWGSLGTGDGQFNITTGIAADPDDNIYVADMANSRVQKFDSNGSFIRKWGSEGTGDGQFKSLYGIASDKDGNIYVTDIGNVRVQKFDSDGNFIRKWGSLGINDTEFLNPTAITVDDNGDVYVTDSQADQTNYVKKFTSDGVFITKWGGTGTSNGKFNAPAGIASDSAGNIFVSDKDNRRVQIFTPDGGFLAKFGHNGSGPGEFQGSSGLAFNSENDLYVADVLNHRVEIFSPNGTAPLLPAADFNADQTSGSAPLTVNFTDSSQNTPTSWNWDFGDGNSSTVQSPVYTYPDTGLYNVTLSVSNAYGSDSLTRYYYINVTDRIPDAELDFNRNNVAQLYNDSFTPGTYPAPVTYRPHIMNYDEILLLGNISETAYLDNITGVSYDAFASWNSTHVEWNFPPEFAIGPVSGLDTRIYTSTSEDIFYNHTLTRTCNETVFTSPGVQHVNLTVNFGDTDFESVCIGLWPAKDLNATGVIVNNSFATNAPVAPIISYNHLGLDKNGIVTGYDYYFSYDIAITPNASAVIHKPMAYVWEGIVHEKRYLPGVNVTIDLPADMLKYDAHAFSLTTNTSCDWVVETQDNYLSVLTGLSSPVSVPAPVADFSANVTSGTAPLSVQFNDTSANTPTAWTWEFGDGNTSAAANPAYTYPDAGVYNVTLTVSNAGGTDSEIKYGYINVTDVVSDCASAELDLNRNNVVLEYNDSFSTGTYAAPVTYRPHIQNYDENYTLGNVSVAGAVDNITGVDYEAFASWNSSYAEWNFPEYMAINPGEGFDTRIYTSTTEYVFYNSTITRTCNDTVFTSPGVQHVNLTVNFGDKDFESVFIGLWPAKDLNVTGMIVNGSVVTDAPLDPEPDFSGNEHLRLDKNALVTGYDYYFSYDVTVIPNASLPAVVHKPLAYVWEGIEHETDIVYGTKTLNVPADMLAYDAHAFSVTTNTTCNWTAKTQDNYLSVLTGTSQAVALPAPVADFTANVTSGKMPLVVQFTDASTGSPSEWSWSFGDGDTSADKNPVHIYDSAGTYNISLTVTNAAGNDTETKNGYIAVYAPKEMPELIIPEITLGWGNSTVIPVMVTNMTNGTGISGTFTWDSSVIRVTSVTANSTVFSGSVVSANISGNSAIIGLTNTDEMSAIDPAALFDISVTAAGSNGDKSYISGNDTYWSDTTFDRLDLACRDGSVEISGVKGDFNANGFVDIGDVSKVAYMVAGKTDIDMRADFNGNGEVDVGDAAKIAWFFIGTTGDL</sequence>
<keyword evidence="2" id="KW-0677">Repeat</keyword>
<dbReference type="Proteomes" id="UP000005741">
    <property type="component" value="Chromosome"/>
</dbReference>
<dbReference type="InterPro" id="IPR040528">
    <property type="entry name" value="Lectin-like"/>
</dbReference>
<dbReference type="Gene3D" id="3.90.70.10">
    <property type="entry name" value="Cysteine proteinases"/>
    <property type="match status" value="1"/>
</dbReference>
<evidence type="ECO:0000256" key="1">
    <source>
        <dbReference type="ARBA" id="ARBA00022729"/>
    </source>
</evidence>
<dbReference type="Pfam" id="PF18911">
    <property type="entry name" value="PKD_4"/>
    <property type="match status" value="4"/>
</dbReference>
<dbReference type="CDD" id="cd14955">
    <property type="entry name" value="NHL_like_4"/>
    <property type="match status" value="1"/>
</dbReference>
<dbReference type="PROSITE" id="PS51125">
    <property type="entry name" value="NHL"/>
    <property type="match status" value="6"/>
</dbReference>
<dbReference type="GO" id="GO:0030246">
    <property type="term" value="F:carbohydrate binding"/>
    <property type="evidence" value="ECO:0007669"/>
    <property type="project" value="InterPro"/>
</dbReference>
<keyword evidence="1" id="KW-0732">Signal</keyword>
<dbReference type="SUPFAM" id="SSF49384">
    <property type="entry name" value="Carbohydrate-binding domain"/>
    <property type="match status" value="1"/>
</dbReference>
<dbReference type="SUPFAM" id="SSF49299">
    <property type="entry name" value="PKD domain"/>
    <property type="match status" value="4"/>
</dbReference>
<dbReference type="PANTHER" id="PTHR10680">
    <property type="entry name" value="PEPTIDYL-GLYCINE ALPHA-AMIDATING MONOOXYGENASE"/>
    <property type="match status" value="1"/>
</dbReference>
<dbReference type="CDD" id="cd14256">
    <property type="entry name" value="Dockerin_I"/>
    <property type="match status" value="1"/>
</dbReference>
<dbReference type="FunFam" id="2.60.40.10:FF:000270">
    <property type="entry name" value="Cell surface protein"/>
    <property type="match status" value="4"/>
</dbReference>
<dbReference type="InterPro" id="IPR000601">
    <property type="entry name" value="PKD_dom"/>
</dbReference>
<dbReference type="SUPFAM" id="SSF54001">
    <property type="entry name" value="Cysteine proteinases"/>
    <property type="match status" value="1"/>
</dbReference>
<protein>
    <submittedName>
        <fullName evidence="5">PKD domain containing protein</fullName>
    </submittedName>
</protein>
<evidence type="ECO:0000256" key="3">
    <source>
        <dbReference type="ARBA" id="ARBA00023180"/>
    </source>
</evidence>
<organism evidence="5 6">
    <name type="scientific">Methanoplanus limicola DSM 2279</name>
    <dbReference type="NCBI Taxonomy" id="937775"/>
    <lineage>
        <taxon>Archaea</taxon>
        <taxon>Methanobacteriati</taxon>
        <taxon>Methanobacteriota</taxon>
        <taxon>Stenosarchaea group</taxon>
        <taxon>Methanomicrobia</taxon>
        <taxon>Methanomicrobiales</taxon>
        <taxon>Methanomicrobiaceae</taxon>
        <taxon>Methanoplanus</taxon>
    </lineage>
</organism>
<feature type="domain" description="PKD" evidence="4">
    <location>
        <begin position="911"/>
        <end position="990"/>
    </location>
</feature>
<dbReference type="SMART" id="SM00645">
    <property type="entry name" value="Pept_C1"/>
    <property type="match status" value="1"/>
</dbReference>
<dbReference type="InterPro" id="IPR022409">
    <property type="entry name" value="PKD/Chitinase_dom"/>
</dbReference>
<dbReference type="Gene3D" id="2.120.10.30">
    <property type="entry name" value="TolB, C-terminal domain"/>
    <property type="match status" value="2"/>
</dbReference>
<keyword evidence="6" id="KW-1185">Reference proteome</keyword>
<dbReference type="CDD" id="cd00146">
    <property type="entry name" value="PKD"/>
    <property type="match status" value="4"/>
</dbReference>
<gene>
    <name evidence="5" type="ORF">Metlim_2051</name>
</gene>
<feature type="domain" description="PKD" evidence="4">
    <location>
        <begin position="1632"/>
        <end position="1710"/>
    </location>
</feature>
<dbReference type="Pfam" id="PF18560">
    <property type="entry name" value="Lectin_like"/>
    <property type="match status" value="1"/>
</dbReference>
<dbReference type="PANTHER" id="PTHR10680:SF28">
    <property type="entry name" value="SMP-30_GLUCONOLACTONASE_LRE-LIKE REGION DOMAIN-CONTAINING PROTEIN"/>
    <property type="match status" value="1"/>
</dbReference>